<protein>
    <submittedName>
        <fullName evidence="2">Uncharacterized protein</fullName>
    </submittedName>
</protein>
<proteinExistence type="predicted"/>
<dbReference type="AlphaFoldDB" id="A0A9E7H1V8"/>
<feature type="region of interest" description="Disordered" evidence="1">
    <location>
        <begin position="36"/>
        <end position="100"/>
    </location>
</feature>
<dbReference type="Proteomes" id="UP001055439">
    <property type="component" value="Chromosome 8"/>
</dbReference>
<organism evidence="2 3">
    <name type="scientific">Musa troglodytarum</name>
    <name type="common">fe'i banana</name>
    <dbReference type="NCBI Taxonomy" id="320322"/>
    <lineage>
        <taxon>Eukaryota</taxon>
        <taxon>Viridiplantae</taxon>
        <taxon>Streptophyta</taxon>
        <taxon>Embryophyta</taxon>
        <taxon>Tracheophyta</taxon>
        <taxon>Spermatophyta</taxon>
        <taxon>Magnoliopsida</taxon>
        <taxon>Liliopsida</taxon>
        <taxon>Zingiberales</taxon>
        <taxon>Musaceae</taxon>
        <taxon>Musa</taxon>
    </lineage>
</organism>
<evidence type="ECO:0000313" key="3">
    <source>
        <dbReference type="Proteomes" id="UP001055439"/>
    </source>
</evidence>
<evidence type="ECO:0000256" key="1">
    <source>
        <dbReference type="SAM" id="MobiDB-lite"/>
    </source>
</evidence>
<feature type="compositionally biased region" description="Basic and acidic residues" evidence="1">
    <location>
        <begin position="79"/>
        <end position="93"/>
    </location>
</feature>
<reference evidence="2" key="1">
    <citation type="submission" date="2022-05" db="EMBL/GenBank/DDBJ databases">
        <title>The Musa troglodytarum L. genome provides insights into the mechanism of non-climacteric behaviour and enrichment of carotenoids.</title>
        <authorList>
            <person name="Wang J."/>
        </authorList>
    </citation>
    <scope>NUCLEOTIDE SEQUENCE</scope>
    <source>
        <tissue evidence="2">Leaf</tissue>
    </source>
</reference>
<sequence>MVVYLETSSHSGPLPAASLKVESNRDLTSKSVRVSCLGHRPWPPPPPKNSKHSVAGVGGGGRPTSLPVPAMSIPYFVSTREKPGSEAGGRRGDVGGTTCG</sequence>
<keyword evidence="3" id="KW-1185">Reference proteome</keyword>
<dbReference type="EMBL" id="CP097510">
    <property type="protein sequence ID" value="URE25291.1"/>
    <property type="molecule type" value="Genomic_DNA"/>
</dbReference>
<accession>A0A9E7H1V8</accession>
<gene>
    <name evidence="2" type="ORF">MUK42_34940</name>
</gene>
<name>A0A9E7H1V8_9LILI</name>
<evidence type="ECO:0000313" key="2">
    <source>
        <dbReference type="EMBL" id="URE25291.1"/>
    </source>
</evidence>